<dbReference type="EMBL" id="JAIQCV010000001">
    <property type="protein sequence ID" value="KAH1129125.1"/>
    <property type="molecule type" value="Genomic_DNA"/>
</dbReference>
<dbReference type="Proteomes" id="UP000828251">
    <property type="component" value="Unassembled WGS sequence"/>
</dbReference>
<feature type="non-terminal residue" evidence="1">
    <location>
        <position position="1"/>
    </location>
</feature>
<protein>
    <submittedName>
        <fullName evidence="1">Uncharacterized protein</fullName>
    </submittedName>
</protein>
<dbReference type="AlphaFoldDB" id="A0A9D3WHR9"/>
<evidence type="ECO:0000313" key="1">
    <source>
        <dbReference type="EMBL" id="KAH1129125.1"/>
    </source>
</evidence>
<sequence>TDEDWAGSNVKWKVRIRSVMLASTLKSDDKQLVRDEEGNNPIVVLAIVARFEVKEILADNGSIREMLSWNTYKKMGLKE</sequence>
<gene>
    <name evidence="1" type="ORF">J1N35_000503</name>
</gene>
<organism evidence="1 2">
    <name type="scientific">Gossypium stocksii</name>
    <dbReference type="NCBI Taxonomy" id="47602"/>
    <lineage>
        <taxon>Eukaryota</taxon>
        <taxon>Viridiplantae</taxon>
        <taxon>Streptophyta</taxon>
        <taxon>Embryophyta</taxon>
        <taxon>Tracheophyta</taxon>
        <taxon>Spermatophyta</taxon>
        <taxon>Magnoliopsida</taxon>
        <taxon>eudicotyledons</taxon>
        <taxon>Gunneridae</taxon>
        <taxon>Pentapetalae</taxon>
        <taxon>rosids</taxon>
        <taxon>malvids</taxon>
        <taxon>Malvales</taxon>
        <taxon>Malvaceae</taxon>
        <taxon>Malvoideae</taxon>
        <taxon>Gossypium</taxon>
    </lineage>
</organism>
<accession>A0A9D3WHR9</accession>
<keyword evidence="2" id="KW-1185">Reference proteome</keyword>
<proteinExistence type="predicted"/>
<evidence type="ECO:0000313" key="2">
    <source>
        <dbReference type="Proteomes" id="UP000828251"/>
    </source>
</evidence>
<comment type="caution">
    <text evidence="1">The sequence shown here is derived from an EMBL/GenBank/DDBJ whole genome shotgun (WGS) entry which is preliminary data.</text>
</comment>
<name>A0A9D3WHR9_9ROSI</name>
<reference evidence="1 2" key="1">
    <citation type="journal article" date="2021" name="Plant Biotechnol. J.">
        <title>Multi-omics assisted identification of the key and species-specific regulatory components of drought-tolerant mechanisms in Gossypium stocksii.</title>
        <authorList>
            <person name="Yu D."/>
            <person name="Ke L."/>
            <person name="Zhang D."/>
            <person name="Wu Y."/>
            <person name="Sun Y."/>
            <person name="Mei J."/>
            <person name="Sun J."/>
            <person name="Sun Y."/>
        </authorList>
    </citation>
    <scope>NUCLEOTIDE SEQUENCE [LARGE SCALE GENOMIC DNA]</scope>
    <source>
        <strain evidence="2">cv. E1</strain>
        <tissue evidence="1">Leaf</tissue>
    </source>
</reference>